<dbReference type="GO" id="GO:0006886">
    <property type="term" value="P:intracellular protein transport"/>
    <property type="evidence" value="ECO:0007669"/>
    <property type="project" value="InterPro"/>
</dbReference>
<dbReference type="GO" id="GO:0008270">
    <property type="term" value="F:zinc ion binding"/>
    <property type="evidence" value="ECO:0007669"/>
    <property type="project" value="TreeGrafter"/>
</dbReference>
<name>A0AAD5SQN4_9FUNG</name>
<dbReference type="GO" id="GO:0090110">
    <property type="term" value="P:COPII-coated vesicle cargo loading"/>
    <property type="evidence" value="ECO:0007669"/>
    <property type="project" value="TreeGrafter"/>
</dbReference>
<dbReference type="GO" id="GO:0000149">
    <property type="term" value="F:SNARE binding"/>
    <property type="evidence" value="ECO:0007669"/>
    <property type="project" value="TreeGrafter"/>
</dbReference>
<dbReference type="GO" id="GO:0030127">
    <property type="term" value="C:COPII vesicle coat"/>
    <property type="evidence" value="ECO:0007669"/>
    <property type="project" value="InterPro"/>
</dbReference>
<dbReference type="InterPro" id="IPR036465">
    <property type="entry name" value="vWFA_dom_sf"/>
</dbReference>
<feature type="non-terminal residue" evidence="3">
    <location>
        <position position="1"/>
    </location>
</feature>
<dbReference type="Pfam" id="PF04811">
    <property type="entry name" value="Sec23_trunk"/>
    <property type="match status" value="1"/>
</dbReference>
<keyword evidence="4" id="KW-1185">Reference proteome</keyword>
<comment type="caution">
    <text evidence="3">The sequence shown here is derived from an EMBL/GenBank/DDBJ whole genome shotgun (WGS) entry which is preliminary data.</text>
</comment>
<protein>
    <submittedName>
        <fullName evidence="3">Protein transport protein Sec24C</fullName>
    </submittedName>
</protein>
<dbReference type="SUPFAM" id="SSF82754">
    <property type="entry name" value="C-terminal, gelsolin-like domain of Sec23/24"/>
    <property type="match status" value="1"/>
</dbReference>
<dbReference type="PANTHER" id="PTHR13803">
    <property type="entry name" value="SEC24-RELATED PROTEIN"/>
    <property type="match status" value="1"/>
</dbReference>
<dbReference type="InterPro" id="IPR050550">
    <property type="entry name" value="SEC23_SEC24_subfamily"/>
</dbReference>
<evidence type="ECO:0000313" key="3">
    <source>
        <dbReference type="EMBL" id="KAJ3088249.1"/>
    </source>
</evidence>
<evidence type="ECO:0000313" key="4">
    <source>
        <dbReference type="Proteomes" id="UP001211907"/>
    </source>
</evidence>
<dbReference type="GO" id="GO:0070971">
    <property type="term" value="C:endoplasmic reticulum exit site"/>
    <property type="evidence" value="ECO:0007669"/>
    <property type="project" value="TreeGrafter"/>
</dbReference>
<sequence length="308" mass="35343">MGEDFSKVGICVDLFLFPAAYIDVATVGSLSSTTGGDLYLYPNFDVARDGLQFMEDIKKFFAFLINNFVIILEISESDQTIQLIWNLEELTLKKALRLRSSTVESLKKKEYHHFKFHCFTQTLLAIVESEFNYVLPNIGTLDGVFRWAEMDINYLAKASVAQASITSVKNFGTLDSTNNIRLPPAVRLSSTRLESNGVYLLENGVQMFCWVGRNVSPEIVQGLFGVQRVEEIDVKIVNPRLLPILENKLNRNVRQIISLCQLKRPRYLELQIVRQRLDLLLEVEFAYHLVEDQNHDAMTYVDYLCFIH</sequence>
<feature type="domain" description="Gelsolin-like" evidence="1">
    <location>
        <begin position="180"/>
        <end position="237"/>
    </location>
</feature>
<dbReference type="InterPro" id="IPR006896">
    <property type="entry name" value="Sec23/24_trunk_dom"/>
</dbReference>
<dbReference type="Proteomes" id="UP001211907">
    <property type="component" value="Unassembled WGS sequence"/>
</dbReference>
<reference evidence="3" key="1">
    <citation type="submission" date="2020-05" db="EMBL/GenBank/DDBJ databases">
        <title>Phylogenomic resolution of chytrid fungi.</title>
        <authorList>
            <person name="Stajich J.E."/>
            <person name="Amses K."/>
            <person name="Simmons R."/>
            <person name="Seto K."/>
            <person name="Myers J."/>
            <person name="Bonds A."/>
            <person name="Quandt C.A."/>
            <person name="Barry K."/>
            <person name="Liu P."/>
            <person name="Grigoriev I."/>
            <person name="Longcore J.E."/>
            <person name="James T.Y."/>
        </authorList>
    </citation>
    <scope>NUCLEOTIDE SEQUENCE</scope>
    <source>
        <strain evidence="3">JEL0513</strain>
    </source>
</reference>
<dbReference type="SUPFAM" id="SSF53300">
    <property type="entry name" value="vWA-like"/>
    <property type="match status" value="1"/>
</dbReference>
<organism evidence="3 4">
    <name type="scientific">Physocladia obscura</name>
    <dbReference type="NCBI Taxonomy" id="109957"/>
    <lineage>
        <taxon>Eukaryota</taxon>
        <taxon>Fungi</taxon>
        <taxon>Fungi incertae sedis</taxon>
        <taxon>Chytridiomycota</taxon>
        <taxon>Chytridiomycota incertae sedis</taxon>
        <taxon>Chytridiomycetes</taxon>
        <taxon>Chytridiales</taxon>
        <taxon>Chytriomycetaceae</taxon>
        <taxon>Physocladia</taxon>
    </lineage>
</organism>
<feature type="domain" description="Sec23/Sec24 trunk" evidence="2">
    <location>
        <begin position="1"/>
        <end position="60"/>
    </location>
</feature>
<dbReference type="EMBL" id="JADGJH010003889">
    <property type="protein sequence ID" value="KAJ3088249.1"/>
    <property type="molecule type" value="Genomic_DNA"/>
</dbReference>
<evidence type="ECO:0000259" key="2">
    <source>
        <dbReference type="Pfam" id="PF04811"/>
    </source>
</evidence>
<dbReference type="PANTHER" id="PTHR13803:SF4">
    <property type="entry name" value="SECRETORY 24CD, ISOFORM C"/>
    <property type="match status" value="1"/>
</dbReference>
<evidence type="ECO:0000259" key="1">
    <source>
        <dbReference type="Pfam" id="PF00626"/>
    </source>
</evidence>
<dbReference type="Gene3D" id="3.40.20.10">
    <property type="entry name" value="Severin"/>
    <property type="match status" value="1"/>
</dbReference>
<gene>
    <name evidence="3" type="primary">SEC24C</name>
    <name evidence="3" type="ORF">HK100_008094</name>
</gene>
<proteinExistence type="predicted"/>
<accession>A0AAD5SQN4</accession>
<dbReference type="InterPro" id="IPR036180">
    <property type="entry name" value="Gelsolin-like_dom_sf"/>
</dbReference>
<dbReference type="AlphaFoldDB" id="A0AAD5SQN4"/>
<dbReference type="Pfam" id="PF00626">
    <property type="entry name" value="Gelsolin"/>
    <property type="match status" value="1"/>
</dbReference>
<dbReference type="InterPro" id="IPR007123">
    <property type="entry name" value="Gelsolin-like_dom"/>
</dbReference>
<dbReference type="InterPro" id="IPR029006">
    <property type="entry name" value="ADF-H/Gelsolin-like_dom_sf"/>
</dbReference>
<dbReference type="Gene3D" id="3.40.50.410">
    <property type="entry name" value="von Willebrand factor, type A domain"/>
    <property type="match status" value="1"/>
</dbReference>